<protein>
    <submittedName>
        <fullName evidence="7">Rhomboid protein 2</fullName>
    </submittedName>
</protein>
<feature type="transmembrane region" description="Helical" evidence="5">
    <location>
        <begin position="74"/>
        <end position="93"/>
    </location>
</feature>
<feature type="transmembrane region" description="Helical" evidence="5">
    <location>
        <begin position="288"/>
        <end position="306"/>
    </location>
</feature>
<feature type="transmembrane region" description="Helical" evidence="5">
    <location>
        <begin position="105"/>
        <end position="124"/>
    </location>
</feature>
<dbReference type="FunFam" id="3.40.630.10:FF:000121">
    <property type="entry name" value="GPI transamidase component (GAA1), putative"/>
    <property type="match status" value="1"/>
</dbReference>
<dbReference type="GO" id="GO:0042765">
    <property type="term" value="C:GPI-anchor transamidase complex"/>
    <property type="evidence" value="ECO:0007669"/>
    <property type="project" value="InterPro"/>
</dbReference>
<organism evidence="7 8">
    <name type="scientific">Podospora aff. communis PSN243</name>
    <dbReference type="NCBI Taxonomy" id="3040156"/>
    <lineage>
        <taxon>Eukaryota</taxon>
        <taxon>Fungi</taxon>
        <taxon>Dikarya</taxon>
        <taxon>Ascomycota</taxon>
        <taxon>Pezizomycotina</taxon>
        <taxon>Sordariomycetes</taxon>
        <taxon>Sordariomycetidae</taxon>
        <taxon>Sordariales</taxon>
        <taxon>Podosporaceae</taxon>
        <taxon>Podospora</taxon>
    </lineage>
</organism>
<evidence type="ECO:0000313" key="8">
    <source>
        <dbReference type="Proteomes" id="UP001321760"/>
    </source>
</evidence>
<proteinExistence type="predicted"/>
<feature type="transmembrane region" description="Helical" evidence="5">
    <location>
        <begin position="136"/>
        <end position="154"/>
    </location>
</feature>
<feature type="transmembrane region" description="Helical" evidence="5">
    <location>
        <begin position="27"/>
        <end position="48"/>
    </location>
</feature>
<evidence type="ECO:0000313" key="7">
    <source>
        <dbReference type="EMBL" id="KAK4452061.1"/>
    </source>
</evidence>
<feature type="transmembrane region" description="Helical" evidence="5">
    <location>
        <begin position="712"/>
        <end position="730"/>
    </location>
</feature>
<reference evidence="7" key="2">
    <citation type="submission" date="2023-05" db="EMBL/GenBank/DDBJ databases">
        <authorList>
            <consortium name="Lawrence Berkeley National Laboratory"/>
            <person name="Steindorff A."/>
            <person name="Hensen N."/>
            <person name="Bonometti L."/>
            <person name="Westerberg I."/>
            <person name="Brannstrom I.O."/>
            <person name="Guillou S."/>
            <person name="Cros-Aarteil S."/>
            <person name="Calhoun S."/>
            <person name="Haridas S."/>
            <person name="Kuo A."/>
            <person name="Mondo S."/>
            <person name="Pangilinan J."/>
            <person name="Riley R."/>
            <person name="Labutti K."/>
            <person name="Andreopoulos B."/>
            <person name="Lipzen A."/>
            <person name="Chen C."/>
            <person name="Yanf M."/>
            <person name="Daum C."/>
            <person name="Ng V."/>
            <person name="Clum A."/>
            <person name="Ohm R."/>
            <person name="Martin F."/>
            <person name="Silar P."/>
            <person name="Natvig D."/>
            <person name="Lalanne C."/>
            <person name="Gautier V."/>
            <person name="Ament-Velasquez S.L."/>
            <person name="Kruys A."/>
            <person name="Hutchinson M.I."/>
            <person name="Powell A.J."/>
            <person name="Barry K."/>
            <person name="Miller A.N."/>
            <person name="Grigoriev I.V."/>
            <person name="Debuchy R."/>
            <person name="Gladieux P."/>
            <person name="Thoren M.H."/>
            <person name="Johannesson H."/>
        </authorList>
    </citation>
    <scope>NUCLEOTIDE SEQUENCE</scope>
    <source>
        <strain evidence="7">PSN243</strain>
    </source>
</reference>
<evidence type="ECO:0000259" key="6">
    <source>
        <dbReference type="Pfam" id="PF01694"/>
    </source>
</evidence>
<dbReference type="Pfam" id="PF04114">
    <property type="entry name" value="Gaa1"/>
    <property type="match status" value="1"/>
</dbReference>
<feature type="transmembrane region" description="Helical" evidence="5">
    <location>
        <begin position="626"/>
        <end position="649"/>
    </location>
</feature>
<dbReference type="GO" id="GO:0004252">
    <property type="term" value="F:serine-type endopeptidase activity"/>
    <property type="evidence" value="ECO:0007669"/>
    <property type="project" value="InterPro"/>
</dbReference>
<evidence type="ECO:0000256" key="3">
    <source>
        <dbReference type="ARBA" id="ARBA00022989"/>
    </source>
</evidence>
<sequence length="873" mass="96655">MPSISFGAFLGNNSNLRARSYVNRLPLFTRGVLVAIVVFWIVGVQSVWDLRTWGALVPDLVGISSLYRLNTYPFIHLNFFHALMNVLALVPLLERFESEHGTLTSLALFFGPFVTIPSFMYLFIEKVVLRANTAVMGASIWVFLLLGIEAIRTYKLNPYLVVGTHNIPTWTSPIALLLCVAALVPSSSFVGHLCGLAVGYFCGLGYMKYLAPPEKILRWIEGKLNLLGRLPHYVSIDQQTYGRFGVLPSSGSPPPRSSGVAMNLLTIDCPAGALRLRRDPRMLKVPPYLSLLCILVGVVWLFLLPLNEYSRRTYISENALLPGQVHTYFSGSDQHVFRAYKHEVNELAGKTNTEVNDKLESIVKGLGLKTARQNFTYQSAGRVYSGENLYAILQAPRGDATEAIVLVGAWENVKGELNRNGIPLILTLARYFKRWSLWSKDIIFLVTPDSIAGPQAWVDAYHDAHDSSRVNSLPLKSGLLQGAIALDYAQETRFESVHIVYDGINGQLPNLDLINSVVSIAGGQMGIGVAIQEMWHHNDQYPDRLRTMLRGMLKQGLGRASGPHSSFIPYHVDAVTLQPFGDGWQDEMAMGRVVEGTFRSLNNLLEHLHQSFFFYLLMQRERFVSIGTYLPSAMLVAANFTIMAIALWVKSGYAQDPSAAKKQPAPSKSASTPAIERNLFLPLGVITFCQSIAVIPLYLFNHAPSAALPPTFLLFTLLNTALPHLLSHYLTTYHSPSTQQYQLIKSFSLLLLGMFLSSLATLNFSLALLIGLLASPLTFMRPWPESVAARYVCTLLLNAVSPTAVIFAGAKYWGLEIGEVLEQAAFGWDVCGMYTPVVVWCVWWPAWLAGSVVTLGRPKAKENAPLAKGKKEL</sequence>
<reference evidence="7" key="1">
    <citation type="journal article" date="2023" name="Mol. Phylogenet. Evol.">
        <title>Genome-scale phylogeny and comparative genomics of the fungal order Sordariales.</title>
        <authorList>
            <person name="Hensen N."/>
            <person name="Bonometti L."/>
            <person name="Westerberg I."/>
            <person name="Brannstrom I.O."/>
            <person name="Guillou S."/>
            <person name="Cros-Aarteil S."/>
            <person name="Calhoun S."/>
            <person name="Haridas S."/>
            <person name="Kuo A."/>
            <person name="Mondo S."/>
            <person name="Pangilinan J."/>
            <person name="Riley R."/>
            <person name="LaButti K."/>
            <person name="Andreopoulos B."/>
            <person name="Lipzen A."/>
            <person name="Chen C."/>
            <person name="Yan M."/>
            <person name="Daum C."/>
            <person name="Ng V."/>
            <person name="Clum A."/>
            <person name="Steindorff A."/>
            <person name="Ohm R.A."/>
            <person name="Martin F."/>
            <person name="Silar P."/>
            <person name="Natvig D.O."/>
            <person name="Lalanne C."/>
            <person name="Gautier V."/>
            <person name="Ament-Velasquez S.L."/>
            <person name="Kruys A."/>
            <person name="Hutchinson M.I."/>
            <person name="Powell A.J."/>
            <person name="Barry K."/>
            <person name="Miller A.N."/>
            <person name="Grigoriev I.V."/>
            <person name="Debuchy R."/>
            <person name="Gladieux P."/>
            <person name="Hiltunen Thoren M."/>
            <person name="Johannesson H."/>
        </authorList>
    </citation>
    <scope>NUCLEOTIDE SEQUENCE</scope>
    <source>
        <strain evidence="7">PSN243</strain>
    </source>
</reference>
<feature type="transmembrane region" description="Helical" evidence="5">
    <location>
        <begin position="679"/>
        <end position="700"/>
    </location>
</feature>
<feature type="transmembrane region" description="Helical" evidence="5">
    <location>
        <begin position="833"/>
        <end position="855"/>
    </location>
</feature>
<comment type="subcellular location">
    <subcellularLocation>
        <location evidence="1">Membrane</location>
        <topology evidence="1">Multi-pass membrane protein</topology>
    </subcellularLocation>
</comment>
<keyword evidence="4 5" id="KW-0472">Membrane</keyword>
<dbReference type="Pfam" id="PF01694">
    <property type="entry name" value="Rhomboid"/>
    <property type="match status" value="1"/>
</dbReference>
<dbReference type="Proteomes" id="UP001321760">
    <property type="component" value="Unassembled WGS sequence"/>
</dbReference>
<evidence type="ECO:0000256" key="5">
    <source>
        <dbReference type="SAM" id="Phobius"/>
    </source>
</evidence>
<keyword evidence="2 5" id="KW-0812">Transmembrane</keyword>
<dbReference type="Gene3D" id="1.20.1540.10">
    <property type="entry name" value="Rhomboid-like"/>
    <property type="match status" value="1"/>
</dbReference>
<dbReference type="InterPro" id="IPR007246">
    <property type="entry name" value="Gaa1"/>
</dbReference>
<dbReference type="InterPro" id="IPR035952">
    <property type="entry name" value="Rhomboid-like_sf"/>
</dbReference>
<feature type="transmembrane region" description="Helical" evidence="5">
    <location>
        <begin position="750"/>
        <end position="779"/>
    </location>
</feature>
<name>A0AAV9GZN4_9PEZI</name>
<keyword evidence="8" id="KW-1185">Reference proteome</keyword>
<feature type="transmembrane region" description="Helical" evidence="5">
    <location>
        <begin position="175"/>
        <end position="201"/>
    </location>
</feature>
<feature type="domain" description="Peptidase S54 rhomboid" evidence="6">
    <location>
        <begin position="65"/>
        <end position="206"/>
    </location>
</feature>
<evidence type="ECO:0000256" key="4">
    <source>
        <dbReference type="ARBA" id="ARBA00023136"/>
    </source>
</evidence>
<dbReference type="InterPro" id="IPR022764">
    <property type="entry name" value="Peptidase_S54_rhomboid_dom"/>
</dbReference>
<dbReference type="SUPFAM" id="SSF144091">
    <property type="entry name" value="Rhomboid-like"/>
    <property type="match status" value="1"/>
</dbReference>
<dbReference type="PANTHER" id="PTHR13304:SF0">
    <property type="entry name" value="GLYCOSYLPHOSPHATIDYLINOSITOL ANCHOR ATTACHMENT 1 PROTEIN"/>
    <property type="match status" value="1"/>
</dbReference>
<evidence type="ECO:0000256" key="2">
    <source>
        <dbReference type="ARBA" id="ARBA00022692"/>
    </source>
</evidence>
<dbReference type="GO" id="GO:0016255">
    <property type="term" value="P:attachment of GPI anchor to protein"/>
    <property type="evidence" value="ECO:0007669"/>
    <property type="project" value="TreeGrafter"/>
</dbReference>
<comment type="caution">
    <text evidence="7">The sequence shown here is derived from an EMBL/GenBank/DDBJ whole genome shotgun (WGS) entry which is preliminary data.</text>
</comment>
<dbReference type="AlphaFoldDB" id="A0AAV9GZN4"/>
<accession>A0AAV9GZN4</accession>
<keyword evidence="3 5" id="KW-1133">Transmembrane helix</keyword>
<gene>
    <name evidence="7" type="ORF">QBC34DRAFT_447120</name>
</gene>
<evidence type="ECO:0000256" key="1">
    <source>
        <dbReference type="ARBA" id="ARBA00004141"/>
    </source>
</evidence>
<dbReference type="EMBL" id="MU865925">
    <property type="protein sequence ID" value="KAK4452061.1"/>
    <property type="molecule type" value="Genomic_DNA"/>
</dbReference>
<dbReference type="PANTHER" id="PTHR13304">
    <property type="entry name" value="GLYCOSYLPHOSPHATIDYLINOSITOL ANCHOR ATTACHMENT 1 PROTEIN"/>
    <property type="match status" value="1"/>
</dbReference>